<dbReference type="GO" id="GO:0000340">
    <property type="term" value="F:RNA 7-methylguanosine cap binding"/>
    <property type="evidence" value="ECO:0007669"/>
    <property type="project" value="TreeGrafter"/>
</dbReference>
<evidence type="ECO:0000256" key="2">
    <source>
        <dbReference type="ARBA" id="ARBA00022540"/>
    </source>
</evidence>
<evidence type="ECO:0000313" key="9">
    <source>
        <dbReference type="Proteomes" id="UP000007800"/>
    </source>
</evidence>
<feature type="region of interest" description="Disordered" evidence="7">
    <location>
        <begin position="368"/>
        <end position="389"/>
    </location>
</feature>
<dbReference type="InterPro" id="IPR023398">
    <property type="entry name" value="TIF_eIF4e-like"/>
</dbReference>
<dbReference type="InterPro" id="IPR001040">
    <property type="entry name" value="TIF_eIF_4E"/>
</dbReference>
<dbReference type="Proteomes" id="UP000007800">
    <property type="component" value="Unassembled WGS sequence"/>
</dbReference>
<evidence type="ECO:0000256" key="6">
    <source>
        <dbReference type="RuleBase" id="RU004374"/>
    </source>
</evidence>
<dbReference type="PANTHER" id="PTHR11960">
    <property type="entry name" value="EUKARYOTIC TRANSLATION INITIATION FACTOR 4E RELATED"/>
    <property type="match status" value="1"/>
</dbReference>
<dbReference type="GO" id="GO:0016281">
    <property type="term" value="C:eukaryotic translation initiation factor 4F complex"/>
    <property type="evidence" value="ECO:0007669"/>
    <property type="project" value="TreeGrafter"/>
</dbReference>
<accession>C5LSX5</accession>
<evidence type="ECO:0000256" key="3">
    <source>
        <dbReference type="ARBA" id="ARBA00022845"/>
    </source>
</evidence>
<dbReference type="GeneID" id="9049873"/>
<dbReference type="OrthoDB" id="590761at2759"/>
<dbReference type="SUPFAM" id="SSF55418">
    <property type="entry name" value="eIF4e-like"/>
    <property type="match status" value="1"/>
</dbReference>
<dbReference type="AlphaFoldDB" id="C5LSX5"/>
<evidence type="ECO:0000256" key="4">
    <source>
        <dbReference type="ARBA" id="ARBA00022884"/>
    </source>
</evidence>
<protein>
    <submittedName>
        <fullName evidence="8">Uncharacterized protein</fullName>
    </submittedName>
</protein>
<name>C5LSX5_PERM5</name>
<dbReference type="PANTHER" id="PTHR11960:SF8">
    <property type="entry name" value="EUKARYOTIC TRANSLATION INITIATION FACTOR 4E1-RELATED"/>
    <property type="match status" value="1"/>
</dbReference>
<reference evidence="8 9" key="1">
    <citation type="submission" date="2008-07" db="EMBL/GenBank/DDBJ databases">
        <authorList>
            <person name="El-Sayed N."/>
            <person name="Caler E."/>
            <person name="Inman J."/>
            <person name="Amedeo P."/>
            <person name="Hass B."/>
            <person name="Wortman J."/>
        </authorList>
    </citation>
    <scope>NUCLEOTIDE SEQUENCE [LARGE SCALE GENOMIC DNA]</scope>
    <source>
        <strain evidence="9">ATCC 50983 / TXsc</strain>
    </source>
</reference>
<dbReference type="GO" id="GO:0003743">
    <property type="term" value="F:translation initiation factor activity"/>
    <property type="evidence" value="ECO:0007669"/>
    <property type="project" value="UniProtKB-KW"/>
</dbReference>
<dbReference type="EMBL" id="GG685246">
    <property type="protein sequence ID" value="EER00172.1"/>
    <property type="molecule type" value="Genomic_DNA"/>
</dbReference>
<dbReference type="InParanoid" id="C5LSX5"/>
<dbReference type="Gene3D" id="3.30.760.10">
    <property type="entry name" value="RNA Cap, Translation Initiation Factor Eif4e"/>
    <property type="match status" value="1"/>
</dbReference>
<keyword evidence="2 6" id="KW-0396">Initiation factor</keyword>
<keyword evidence="4 6" id="KW-0694">RNA-binding</keyword>
<gene>
    <name evidence="8" type="ORF">Pmar_PMAR022784</name>
</gene>
<keyword evidence="5 6" id="KW-0648">Protein biosynthesis</keyword>
<keyword evidence="3" id="KW-0810">Translation regulation</keyword>
<feature type="region of interest" description="Disordered" evidence="7">
    <location>
        <begin position="66"/>
        <end position="88"/>
    </location>
</feature>
<dbReference type="RefSeq" id="XP_002767454.1">
    <property type="nucleotide sequence ID" value="XM_002767408.1"/>
</dbReference>
<dbReference type="OMA" id="SWESNSW"/>
<comment type="similarity">
    <text evidence="1 6">Belongs to the eukaryotic initiation factor 4E family.</text>
</comment>
<evidence type="ECO:0000256" key="7">
    <source>
        <dbReference type="SAM" id="MobiDB-lite"/>
    </source>
</evidence>
<dbReference type="Pfam" id="PF01652">
    <property type="entry name" value="IF4E"/>
    <property type="match status" value="1"/>
</dbReference>
<keyword evidence="9" id="KW-1185">Reference proteome</keyword>
<evidence type="ECO:0000256" key="1">
    <source>
        <dbReference type="ARBA" id="ARBA00009860"/>
    </source>
</evidence>
<sequence>MSSPVVAEASYPQIRALSLNQRLVSNCELEAAVKACDKLHGSIPIDEPLPLKDKWVLWEQLTLHKNAATPEPKSEDAEGDGDASKQQQQVDLTEVAVAAARGISNFGELTNRVAEISTVQDFWKYYNFLPQPSAVIGDNLRIVRYDMLENGEMSKTPTHSLGALMLFLDGVKPEWEDPANAKGGHFQFTMQAAAFKSKASFDFEASNPVTQVNAGLALMDEIWNNLVLAVVGNTLEPKDFVTGLRLVDKVKRGNVRGGSSRSNASGHLRAEVWFRDIDKDKVRRLRESMEMVMRQRLDQNAVVDFSSDGSSGCLLGSSFSWESNSWSVVVFFSGTAPPIFPGYRLDLRPHDDTAMQQNVQDSINTRKQYKRTKTRKQIMNSARSRGEFN</sequence>
<evidence type="ECO:0000313" key="8">
    <source>
        <dbReference type="EMBL" id="EER00172.1"/>
    </source>
</evidence>
<organism evidence="9">
    <name type="scientific">Perkinsus marinus (strain ATCC 50983 / TXsc)</name>
    <dbReference type="NCBI Taxonomy" id="423536"/>
    <lineage>
        <taxon>Eukaryota</taxon>
        <taxon>Sar</taxon>
        <taxon>Alveolata</taxon>
        <taxon>Perkinsozoa</taxon>
        <taxon>Perkinsea</taxon>
        <taxon>Perkinsida</taxon>
        <taxon>Perkinsidae</taxon>
        <taxon>Perkinsus</taxon>
    </lineage>
</organism>
<dbReference type="GO" id="GO:0006417">
    <property type="term" value="P:regulation of translation"/>
    <property type="evidence" value="ECO:0007669"/>
    <property type="project" value="UniProtKB-KW"/>
</dbReference>
<evidence type="ECO:0000256" key="5">
    <source>
        <dbReference type="ARBA" id="ARBA00022917"/>
    </source>
</evidence>
<proteinExistence type="inferred from homology"/>